<dbReference type="InterPro" id="IPR000485">
    <property type="entry name" value="AsnC-type_HTH_dom"/>
</dbReference>
<evidence type="ECO:0000256" key="2">
    <source>
        <dbReference type="ARBA" id="ARBA00023125"/>
    </source>
</evidence>
<dbReference type="CDD" id="cd00090">
    <property type="entry name" value="HTH_ARSR"/>
    <property type="match status" value="1"/>
</dbReference>
<dbReference type="PANTHER" id="PTHR30154:SF46">
    <property type="entry name" value="TRANSCRIPTIONAL REGULATORY PROTEIN"/>
    <property type="match status" value="1"/>
</dbReference>
<dbReference type="EMBL" id="JAJBZT010000010">
    <property type="protein sequence ID" value="MCB6184863.1"/>
    <property type="molecule type" value="Genomic_DNA"/>
</dbReference>
<dbReference type="PRINTS" id="PR00033">
    <property type="entry name" value="HTHASNC"/>
</dbReference>
<protein>
    <submittedName>
        <fullName evidence="5">Lrp/AsnC family transcriptional regulator</fullName>
    </submittedName>
</protein>
<dbReference type="Gene3D" id="3.30.70.920">
    <property type="match status" value="1"/>
</dbReference>
<organism evidence="5 6">
    <name type="scientific">Leeia speluncae</name>
    <dbReference type="NCBI Taxonomy" id="2884804"/>
    <lineage>
        <taxon>Bacteria</taxon>
        <taxon>Pseudomonadati</taxon>
        <taxon>Pseudomonadota</taxon>
        <taxon>Betaproteobacteria</taxon>
        <taxon>Neisseriales</taxon>
        <taxon>Leeiaceae</taxon>
        <taxon>Leeia</taxon>
    </lineage>
</organism>
<dbReference type="SUPFAM" id="SSF54909">
    <property type="entry name" value="Dimeric alpha+beta barrel"/>
    <property type="match status" value="1"/>
</dbReference>
<dbReference type="Pfam" id="PF13412">
    <property type="entry name" value="HTH_24"/>
    <property type="match status" value="1"/>
</dbReference>
<accession>A0ABS8DB71</accession>
<comment type="caution">
    <text evidence="5">The sequence shown here is derived from an EMBL/GenBank/DDBJ whole genome shotgun (WGS) entry which is preliminary data.</text>
</comment>
<evidence type="ECO:0000256" key="1">
    <source>
        <dbReference type="ARBA" id="ARBA00023015"/>
    </source>
</evidence>
<dbReference type="Gene3D" id="1.10.10.10">
    <property type="entry name" value="Winged helix-like DNA-binding domain superfamily/Winged helix DNA-binding domain"/>
    <property type="match status" value="1"/>
</dbReference>
<evidence type="ECO:0000313" key="6">
    <source>
        <dbReference type="Proteomes" id="UP001165395"/>
    </source>
</evidence>
<dbReference type="InterPro" id="IPR036390">
    <property type="entry name" value="WH_DNA-bd_sf"/>
</dbReference>
<dbReference type="Pfam" id="PF01037">
    <property type="entry name" value="AsnC_trans_reg"/>
    <property type="match status" value="1"/>
</dbReference>
<dbReference type="InterPro" id="IPR011008">
    <property type="entry name" value="Dimeric_a/b-barrel"/>
</dbReference>
<dbReference type="SUPFAM" id="SSF46785">
    <property type="entry name" value="Winged helix' DNA-binding domain"/>
    <property type="match status" value="1"/>
</dbReference>
<dbReference type="InterPro" id="IPR036388">
    <property type="entry name" value="WH-like_DNA-bd_sf"/>
</dbReference>
<name>A0ABS8DB71_9NEIS</name>
<evidence type="ECO:0000313" key="5">
    <source>
        <dbReference type="EMBL" id="MCB6184863.1"/>
    </source>
</evidence>
<dbReference type="Proteomes" id="UP001165395">
    <property type="component" value="Unassembled WGS sequence"/>
</dbReference>
<dbReference type="PANTHER" id="PTHR30154">
    <property type="entry name" value="LEUCINE-RESPONSIVE REGULATORY PROTEIN"/>
    <property type="match status" value="1"/>
</dbReference>
<gene>
    <name evidence="5" type="ORF">LIN78_15045</name>
</gene>
<feature type="domain" description="HTH asnC-type" evidence="4">
    <location>
        <begin position="4"/>
        <end position="65"/>
    </location>
</feature>
<keyword evidence="3" id="KW-0804">Transcription</keyword>
<evidence type="ECO:0000259" key="4">
    <source>
        <dbReference type="PROSITE" id="PS50956"/>
    </source>
</evidence>
<dbReference type="PROSITE" id="PS50956">
    <property type="entry name" value="HTH_ASNC_2"/>
    <property type="match status" value="1"/>
</dbReference>
<dbReference type="InterPro" id="IPR011991">
    <property type="entry name" value="ArsR-like_HTH"/>
</dbReference>
<keyword evidence="2" id="KW-0238">DNA-binding</keyword>
<dbReference type="InterPro" id="IPR019887">
    <property type="entry name" value="Tscrpt_reg_AsnC/Lrp_C"/>
</dbReference>
<dbReference type="InterPro" id="IPR019888">
    <property type="entry name" value="Tscrpt_reg_AsnC-like"/>
</dbReference>
<sequence length="167" mass="18874">MNALDVIDLKILALLQEDGRMSNQLLAEKVALSPSACLRRVRLLEEAGAIAGYRAILDASRLGLELESIVQVSMRQDVEGWHEHFSEAIRNWPEVTAAYVVTGEANYILRVRAKNLHEYSEFVINQLYKTKGVQDIRSNIIMQRLKEEEGKIPPDLLALSQKRTSSN</sequence>
<evidence type="ECO:0000256" key="3">
    <source>
        <dbReference type="ARBA" id="ARBA00023163"/>
    </source>
</evidence>
<dbReference type="SMART" id="SM00344">
    <property type="entry name" value="HTH_ASNC"/>
    <property type="match status" value="1"/>
</dbReference>
<dbReference type="RefSeq" id="WP_227181683.1">
    <property type="nucleotide sequence ID" value="NZ_JAJBZT010000010.1"/>
</dbReference>
<proteinExistence type="predicted"/>
<keyword evidence="1" id="KW-0805">Transcription regulation</keyword>
<keyword evidence="6" id="KW-1185">Reference proteome</keyword>
<reference evidence="5" key="1">
    <citation type="submission" date="2021-10" db="EMBL/GenBank/DDBJ databases">
        <title>The complete genome sequence of Leeia sp. TBRC 13508.</title>
        <authorList>
            <person name="Charoenyingcharoen P."/>
            <person name="Yukphan P."/>
        </authorList>
    </citation>
    <scope>NUCLEOTIDE SEQUENCE</scope>
    <source>
        <strain evidence="5">TBRC 13508</strain>
    </source>
</reference>